<dbReference type="GO" id="GO:0030261">
    <property type="term" value="P:chromosome condensation"/>
    <property type="evidence" value="ECO:0007669"/>
    <property type="project" value="InterPro"/>
</dbReference>
<protein>
    <recommendedName>
        <fullName evidence="6">Chromosome partition protein Smc</fullName>
    </recommendedName>
</protein>
<evidence type="ECO:0000256" key="3">
    <source>
        <dbReference type="ARBA" id="ARBA00022840"/>
    </source>
</evidence>
<accession>A0A3M6QA27</accession>
<dbReference type="GO" id="GO:0007059">
    <property type="term" value="P:chromosome segregation"/>
    <property type="evidence" value="ECO:0007669"/>
    <property type="project" value="UniProtKB-UniRule"/>
</dbReference>
<comment type="domain">
    <text evidence="6">Contains large globular domains required for ATP hydrolysis at each terminus and a third globular domain forming a flexible hinge near the middle of the molecule. These domains are separated by coiled-coil structures.</text>
</comment>
<dbReference type="InterPro" id="IPR024704">
    <property type="entry name" value="SMC"/>
</dbReference>
<evidence type="ECO:0000256" key="5">
    <source>
        <dbReference type="ARBA" id="ARBA00023125"/>
    </source>
</evidence>
<dbReference type="RefSeq" id="WP_122237504.1">
    <property type="nucleotide sequence ID" value="NZ_RDQM01000003.1"/>
</dbReference>
<dbReference type="NCBIfam" id="TIGR02168">
    <property type="entry name" value="SMC_prok_B"/>
    <property type="match status" value="1"/>
</dbReference>
<dbReference type="GO" id="GO:0005524">
    <property type="term" value="F:ATP binding"/>
    <property type="evidence" value="ECO:0007669"/>
    <property type="project" value="UniProtKB-UniRule"/>
</dbReference>
<gene>
    <name evidence="6 8" type="primary">smc</name>
    <name evidence="8" type="ORF">EBQ26_02665</name>
</gene>
<dbReference type="GO" id="GO:0005737">
    <property type="term" value="C:cytoplasm"/>
    <property type="evidence" value="ECO:0007669"/>
    <property type="project" value="UniProtKB-SubCell"/>
</dbReference>
<feature type="binding site" evidence="6">
    <location>
        <begin position="32"/>
        <end position="39"/>
    </location>
    <ligand>
        <name>ATP</name>
        <dbReference type="ChEBI" id="CHEBI:30616"/>
    </ligand>
</feature>
<evidence type="ECO:0000256" key="4">
    <source>
        <dbReference type="ARBA" id="ARBA00023054"/>
    </source>
</evidence>
<dbReference type="InterPro" id="IPR011890">
    <property type="entry name" value="SMC_prok"/>
</dbReference>
<dbReference type="GO" id="GO:0005694">
    <property type="term" value="C:chromosome"/>
    <property type="evidence" value="ECO:0007669"/>
    <property type="project" value="InterPro"/>
</dbReference>
<keyword evidence="4 6" id="KW-0175">Coiled coil</keyword>
<dbReference type="Pfam" id="PF02463">
    <property type="entry name" value="SMC_N"/>
    <property type="match status" value="1"/>
</dbReference>
<dbReference type="InterPro" id="IPR036277">
    <property type="entry name" value="SMC_hinge_sf"/>
</dbReference>
<feature type="coiled-coil region" evidence="6">
    <location>
        <begin position="370"/>
        <end position="506"/>
    </location>
</feature>
<dbReference type="InterPro" id="IPR003395">
    <property type="entry name" value="RecF/RecN/SMC_N"/>
</dbReference>
<keyword evidence="5 6" id="KW-0238">DNA-binding</keyword>
<dbReference type="Gene3D" id="3.40.50.300">
    <property type="entry name" value="P-loop containing nucleotide triphosphate hydrolases"/>
    <property type="match status" value="2"/>
</dbReference>
<evidence type="ECO:0000256" key="6">
    <source>
        <dbReference type="HAMAP-Rule" id="MF_01894"/>
    </source>
</evidence>
<proteinExistence type="inferred from homology"/>
<dbReference type="EMBL" id="RDQM01000003">
    <property type="protein sequence ID" value="RMX00003.1"/>
    <property type="molecule type" value="Genomic_DNA"/>
</dbReference>
<comment type="function">
    <text evidence="6">Required for chromosome condensation and partitioning.</text>
</comment>
<dbReference type="HAMAP" id="MF_01894">
    <property type="entry name" value="Smc_prok"/>
    <property type="match status" value="1"/>
</dbReference>
<comment type="subcellular location">
    <subcellularLocation>
        <location evidence="6">Cytoplasm</location>
    </subcellularLocation>
</comment>
<name>A0A3M6QA27_9BURK</name>
<dbReference type="AlphaFoldDB" id="A0A3M6QA27"/>
<dbReference type="GO" id="GO:0007062">
    <property type="term" value="P:sister chromatid cohesion"/>
    <property type="evidence" value="ECO:0007669"/>
    <property type="project" value="InterPro"/>
</dbReference>
<dbReference type="Pfam" id="PF06470">
    <property type="entry name" value="SMC_hinge"/>
    <property type="match status" value="1"/>
</dbReference>
<evidence type="ECO:0000256" key="2">
    <source>
        <dbReference type="ARBA" id="ARBA00022741"/>
    </source>
</evidence>
<dbReference type="GO" id="GO:0003677">
    <property type="term" value="F:DNA binding"/>
    <property type="evidence" value="ECO:0007669"/>
    <property type="project" value="UniProtKB-UniRule"/>
</dbReference>
<dbReference type="CDD" id="cd03278">
    <property type="entry name" value="ABC_SMC_barmotin"/>
    <property type="match status" value="1"/>
</dbReference>
<dbReference type="GO" id="GO:0006260">
    <property type="term" value="P:DNA replication"/>
    <property type="evidence" value="ECO:0007669"/>
    <property type="project" value="UniProtKB-UniRule"/>
</dbReference>
<feature type="coiled-coil region" evidence="6">
    <location>
        <begin position="672"/>
        <end position="886"/>
    </location>
</feature>
<organism evidence="8 9">
    <name type="scientific">Allofranklinella schreckenbergeri</name>
    <dbReference type="NCBI Taxonomy" id="1076744"/>
    <lineage>
        <taxon>Bacteria</taxon>
        <taxon>Pseudomonadati</taxon>
        <taxon>Pseudomonadota</taxon>
        <taxon>Betaproteobacteria</taxon>
        <taxon>Burkholderiales</taxon>
        <taxon>Comamonadaceae</taxon>
        <taxon>Allofranklinella</taxon>
    </lineage>
</organism>
<reference evidence="8 9" key="1">
    <citation type="submission" date="2018-10" db="EMBL/GenBank/DDBJ databases">
        <title>Comamonadaceae CDC group NO-1 genome sequencing and assembly.</title>
        <authorList>
            <person name="Bernier A.-M."/>
            <person name="Bernard K."/>
        </authorList>
    </citation>
    <scope>NUCLEOTIDE SEQUENCE [LARGE SCALE GENOMIC DNA]</scope>
    <source>
        <strain evidence="8 9">NML970147</strain>
    </source>
</reference>
<dbReference type="Proteomes" id="UP000267521">
    <property type="component" value="Unassembled WGS sequence"/>
</dbReference>
<dbReference type="SUPFAM" id="SSF75553">
    <property type="entry name" value="Smc hinge domain"/>
    <property type="match status" value="1"/>
</dbReference>
<feature type="domain" description="SMC hinge" evidence="7">
    <location>
        <begin position="518"/>
        <end position="631"/>
    </location>
</feature>
<evidence type="ECO:0000259" key="7">
    <source>
        <dbReference type="SMART" id="SM00968"/>
    </source>
</evidence>
<dbReference type="SMART" id="SM00968">
    <property type="entry name" value="SMC_hinge"/>
    <property type="match status" value="1"/>
</dbReference>
<sequence length="1177" mass="131064">MRLNSIKLSGFKSFAEPTTFMLPGQMVGVVGPNGCGKSNIMDAVRWVLGESKASELRGESMQDVIFSGTHTRKAASRSSVELVFNNDSQRAGGQWNQYGEIAVRRTLTREGASTYYINGQQVRRKDVQDVFMGTGLGPRAYAIIGQGTISRIIESKPEELRLFLEEAAGVSKYKERRKETEARLKDTRENLTRIEDILRELTKNLAHLEGQAEVAAQYTRLQEQAQQAQQQLWLLRQNKAQQELDEAQQHGQQAVQGLQAHTGEMEEAAARMEQARELHYAAGEQVNAAQGALYEASAEVGKLEAEIRFVLEGQQRAQQRLIALEQQLAQWQGAAGQSSEELATLDDDDASAAERNETLAAQVQEQAALLPELEQAWSEARQAAEQARQQAQQAQQQLQVLAAEQRGLQERQQQTQQRLERIAQERKGLQAFDEAHLQEQQAALAAAREEAEFNQAAWAELHDSIPGLDEQRRQAQQRLQASVGQLASLEARLHALRALQEKVQADAKLAPWLAEQGLGDFQQLWQRLHVDAGWEQAVEAALRERMAALPVSRLEAVRGFASAERRPPAKLVFYAEGQGGETPGQAPSAALGLPALADKLRCDDARLSAVLADWLHGCYSAAHLDDALAVRERLAPGEQILLAAGHCITRHSLGFYAEDSEQAGLLARAQEIETLQEQCAAQEATVQDERSAQAQAEAAYQSAAAAVQQQRAAADQTQKRAHDLQVQVLRLTQEAEHLRSAHARLDGDWQELQAAQEELQERAMDAEARFEELDAQLAELQERQLACDDASASAERQLTQAREQQRQLERQWQEAQFGLQSLQSRREELQRHLRTADQQLHTVQAEMQEAHMELERLAGHAALDGLEQAQARKAEREATLHQARQHYDDMGRQLRAADEARMQQERALEPLRQRITELRLKEQAAQLAWQQFEELLVEAGADKAAVAQSIAAGQVRLEGLQGEIDRMQRQMQALGPVNLAALQELEQARERETYLDGQAKDLQEAMQTLEQAIRTIDAQTRELLQTTFDTVNRHFGEMFPELFGGGQAKLIMTGGEILDAGVQVMAQPPGKRNQTIHLLSGGEKALTAIALVFAIFQLNPAPFCLLDEVDAPLDDANTERYARLVKRMSAMTQFLYISHNKIAMEMAEQLIGVTMQERGVSRIVAVDMQEALGMAEG</sequence>
<evidence type="ECO:0000313" key="8">
    <source>
        <dbReference type="EMBL" id="RMX00003.1"/>
    </source>
</evidence>
<dbReference type="SUPFAM" id="SSF52540">
    <property type="entry name" value="P-loop containing nucleoside triphosphate hydrolases"/>
    <property type="match status" value="1"/>
</dbReference>
<dbReference type="GO" id="GO:0016887">
    <property type="term" value="F:ATP hydrolysis activity"/>
    <property type="evidence" value="ECO:0007669"/>
    <property type="project" value="InterPro"/>
</dbReference>
<dbReference type="InterPro" id="IPR010935">
    <property type="entry name" value="SMC_hinge"/>
</dbReference>
<keyword evidence="2 6" id="KW-0547">Nucleotide-binding</keyword>
<comment type="caution">
    <text evidence="8">The sequence shown here is derived from an EMBL/GenBank/DDBJ whole genome shotgun (WGS) entry which is preliminary data.</text>
</comment>
<comment type="subunit">
    <text evidence="6">Homodimer.</text>
</comment>
<evidence type="ECO:0000256" key="1">
    <source>
        <dbReference type="ARBA" id="ARBA00022490"/>
    </source>
</evidence>
<dbReference type="PANTHER" id="PTHR43977">
    <property type="entry name" value="STRUCTURAL MAINTENANCE OF CHROMOSOMES PROTEIN 3"/>
    <property type="match status" value="1"/>
</dbReference>
<dbReference type="PIRSF" id="PIRSF005719">
    <property type="entry name" value="SMC"/>
    <property type="match status" value="1"/>
</dbReference>
<feature type="coiled-coil region" evidence="6">
    <location>
        <begin position="170"/>
        <end position="278"/>
    </location>
</feature>
<keyword evidence="3 6" id="KW-0067">ATP-binding</keyword>
<comment type="similarity">
    <text evidence="6">Belongs to the SMC family.</text>
</comment>
<evidence type="ECO:0000313" key="9">
    <source>
        <dbReference type="Proteomes" id="UP000267521"/>
    </source>
</evidence>
<feature type="coiled-coil region" evidence="6">
    <location>
        <begin position="995"/>
        <end position="1022"/>
    </location>
</feature>
<keyword evidence="1 6" id="KW-0963">Cytoplasm</keyword>
<dbReference type="InterPro" id="IPR027417">
    <property type="entry name" value="P-loop_NTPase"/>
</dbReference>